<keyword evidence="1" id="KW-1185">Reference proteome</keyword>
<name>A0AC58UIT6_TOBAC</name>
<organism evidence="1 2">
    <name type="scientific">Nicotiana tabacum</name>
    <name type="common">Common tobacco</name>
    <dbReference type="NCBI Taxonomy" id="4097"/>
    <lineage>
        <taxon>Eukaryota</taxon>
        <taxon>Viridiplantae</taxon>
        <taxon>Streptophyta</taxon>
        <taxon>Embryophyta</taxon>
        <taxon>Tracheophyta</taxon>
        <taxon>Spermatophyta</taxon>
        <taxon>Magnoliopsida</taxon>
        <taxon>eudicotyledons</taxon>
        <taxon>Gunneridae</taxon>
        <taxon>Pentapetalae</taxon>
        <taxon>asterids</taxon>
        <taxon>lamiids</taxon>
        <taxon>Solanales</taxon>
        <taxon>Solanaceae</taxon>
        <taxon>Nicotianoideae</taxon>
        <taxon>Nicotianeae</taxon>
        <taxon>Nicotiana</taxon>
    </lineage>
</organism>
<dbReference type="RefSeq" id="XP_075109407.1">
    <property type="nucleotide sequence ID" value="XM_075253306.1"/>
</dbReference>
<protein>
    <submittedName>
        <fullName evidence="2">Uncharacterized protein LOC107777589 isoform X1</fullName>
    </submittedName>
</protein>
<proteinExistence type="predicted"/>
<evidence type="ECO:0000313" key="1">
    <source>
        <dbReference type="Proteomes" id="UP000790787"/>
    </source>
</evidence>
<sequence length="162" mass="17697">MAARKLSKKGSTSITCSICKEVGHNARGHSKFFQKNTQIPIQKETTTIPTQEEEDDFWEYSNLYHSEMWCNSGTNEDGGLNFNLTNQSTITKVAAMCTGSVVELGVVELGVAVCAEVSGTAICDEVSQAAAIGVSKRGRSVKKKIMTNYVTVVIKKKSRVRK</sequence>
<reference evidence="1" key="1">
    <citation type="journal article" date="2014" name="Nat. Commun.">
        <title>The tobacco genome sequence and its comparison with those of tomato and potato.</title>
        <authorList>
            <person name="Sierro N."/>
            <person name="Battey J.N."/>
            <person name="Ouadi S."/>
            <person name="Bakaher N."/>
            <person name="Bovet L."/>
            <person name="Willig A."/>
            <person name="Goepfert S."/>
            <person name="Peitsch M.C."/>
            <person name="Ivanov N.V."/>
        </authorList>
    </citation>
    <scope>NUCLEOTIDE SEQUENCE [LARGE SCALE GENOMIC DNA]</scope>
</reference>
<accession>A0AC58UIT6</accession>
<evidence type="ECO:0000313" key="2">
    <source>
        <dbReference type="RefSeq" id="XP_075109407.1"/>
    </source>
</evidence>
<dbReference type="Proteomes" id="UP000790787">
    <property type="component" value="Chromosome 5"/>
</dbReference>
<reference evidence="2" key="2">
    <citation type="submission" date="2025-08" db="UniProtKB">
        <authorList>
            <consortium name="RefSeq"/>
        </authorList>
    </citation>
    <scope>IDENTIFICATION</scope>
    <source>
        <tissue evidence="2">Leaf</tissue>
    </source>
</reference>
<gene>
    <name evidence="2" type="primary">LOC107777589</name>
</gene>